<accession>A0ABQ5MIT8</accession>
<dbReference type="Proteomes" id="UP001143543">
    <property type="component" value="Unassembled WGS sequence"/>
</dbReference>
<comment type="caution">
    <text evidence="1">The sequence shown here is derived from an EMBL/GenBank/DDBJ whole genome shotgun (WGS) entry which is preliminary data.</text>
</comment>
<dbReference type="InterPro" id="IPR012341">
    <property type="entry name" value="6hp_glycosidase-like_sf"/>
</dbReference>
<protein>
    <recommendedName>
        <fullName evidence="3">Glycoside hydrolase family 65</fullName>
    </recommendedName>
</protein>
<evidence type="ECO:0008006" key="3">
    <source>
        <dbReference type="Google" id="ProtNLM"/>
    </source>
</evidence>
<sequence>MKQNRYITMFCILATSLVIAQQKIDRKALVNRHNVELTKIDTLGSLSVGNGTFAYTVDITGMQSFPDYYQAGVPLGTESEWGWNSYPNTEKYTFDETLKEYDQYGRKITYSVQSTSNERHKAAINYFRANPHRVQLGNVGMELYKKDGSKASIADLKNIQQTLNLWTGEITSKFTLEGTLVTVFTNCHQNADALGFKIESALLKKKQIKLYVRFPYPTAGWSDYGTEKTGPRKYVSEISSNDKQAIISRKLDSLVYKTKFLWEEKASIQKESDSYYSIIPKTKNVFTIVCEFTNGETEIPSAKAIKESSTKEWEHFWKSGGAVDFTGSTDSRAHELERRIILSQYLTKVQCTGNVPPQETGLTFNSWYGKPHLEMHWWHGVHFALWGRPELLEKSLPWYTKVANKAKNRAKRQGFDGVRWQKMTDNYGNESPSSVGSFLIWQQPHFITFAELMYRNKSTIETLDTYKKEVFATADFMSSFAHYDTKTHSYVLGPGVIPAQERFKAMETFNPTYELAYWNWALTTAIKWKERLHQEVPEKWVHVVSNLSELPIQEGVYLATESATDSYTNPEYKTDHPSVLGTYGMLPETPLLDKSIMNNTFNLVWDTWTWEDTWGWDFPMTAMSAARLGKPDKAIDALFMDVQTNTYTANGHNYQEERLPIYLPGNGGLLTAVAMMCAGWDGCTEKNPGFPKDGTWKVQWEGLEKMF</sequence>
<name>A0ABQ5MIT8_9FLAO</name>
<dbReference type="SUPFAM" id="SSF48208">
    <property type="entry name" value="Six-hairpin glycosidases"/>
    <property type="match status" value="1"/>
</dbReference>
<dbReference type="EMBL" id="BRVO01000002">
    <property type="protein sequence ID" value="GLB49328.1"/>
    <property type="molecule type" value="Genomic_DNA"/>
</dbReference>
<evidence type="ECO:0000313" key="2">
    <source>
        <dbReference type="Proteomes" id="UP001143543"/>
    </source>
</evidence>
<evidence type="ECO:0000313" key="1">
    <source>
        <dbReference type="EMBL" id="GLB49328.1"/>
    </source>
</evidence>
<dbReference type="InterPro" id="IPR008928">
    <property type="entry name" value="6-hairpin_glycosidase_sf"/>
</dbReference>
<reference evidence="1" key="1">
    <citation type="submission" date="2022-07" db="EMBL/GenBank/DDBJ databases">
        <title>Taxonomy of Novel Oxalotrophic and Methylotrophic Bacteria.</title>
        <authorList>
            <person name="Sahin N."/>
            <person name="Tani A."/>
        </authorList>
    </citation>
    <scope>NUCLEOTIDE SEQUENCE</scope>
    <source>
        <strain evidence="1">Y10</strain>
    </source>
</reference>
<gene>
    <name evidence="1" type="ORF">Y10_16960</name>
</gene>
<keyword evidence="2" id="KW-1185">Reference proteome</keyword>
<organism evidence="1 2">
    <name type="scientific">Neptunitalea lumnitzerae</name>
    <dbReference type="NCBI Taxonomy" id="2965509"/>
    <lineage>
        <taxon>Bacteria</taxon>
        <taxon>Pseudomonadati</taxon>
        <taxon>Bacteroidota</taxon>
        <taxon>Flavobacteriia</taxon>
        <taxon>Flavobacteriales</taxon>
        <taxon>Flavobacteriaceae</taxon>
        <taxon>Neptunitalea</taxon>
    </lineage>
</organism>
<dbReference type="RefSeq" id="WP_281764965.1">
    <property type="nucleotide sequence ID" value="NZ_BRVO01000002.1"/>
</dbReference>
<dbReference type="Gene3D" id="1.50.10.10">
    <property type="match status" value="1"/>
</dbReference>
<proteinExistence type="predicted"/>